<evidence type="ECO:0000313" key="4">
    <source>
        <dbReference type="WBParaSite" id="GPUH_0001782801-mRNA-1"/>
    </source>
</evidence>
<dbReference type="AlphaFoldDB" id="A0A183EA13"/>
<reference evidence="4" key="1">
    <citation type="submission" date="2016-06" db="UniProtKB">
        <authorList>
            <consortium name="WormBaseParasite"/>
        </authorList>
    </citation>
    <scope>IDENTIFICATION</scope>
</reference>
<evidence type="ECO:0000256" key="1">
    <source>
        <dbReference type="SAM" id="Phobius"/>
    </source>
</evidence>
<dbReference type="EMBL" id="UYRT01085716">
    <property type="protein sequence ID" value="VDN30485.1"/>
    <property type="molecule type" value="Genomic_DNA"/>
</dbReference>
<evidence type="ECO:0000313" key="3">
    <source>
        <dbReference type="Proteomes" id="UP000271098"/>
    </source>
</evidence>
<organism evidence="4">
    <name type="scientific">Gongylonema pulchrum</name>
    <dbReference type="NCBI Taxonomy" id="637853"/>
    <lineage>
        <taxon>Eukaryota</taxon>
        <taxon>Metazoa</taxon>
        <taxon>Ecdysozoa</taxon>
        <taxon>Nematoda</taxon>
        <taxon>Chromadorea</taxon>
        <taxon>Rhabditida</taxon>
        <taxon>Spirurina</taxon>
        <taxon>Spiruromorpha</taxon>
        <taxon>Spiruroidea</taxon>
        <taxon>Gongylonematidae</taxon>
        <taxon>Gongylonema</taxon>
    </lineage>
</organism>
<reference evidence="2 3" key="2">
    <citation type="submission" date="2018-11" db="EMBL/GenBank/DDBJ databases">
        <authorList>
            <consortium name="Pathogen Informatics"/>
        </authorList>
    </citation>
    <scope>NUCLEOTIDE SEQUENCE [LARGE SCALE GENOMIC DNA]</scope>
</reference>
<proteinExistence type="predicted"/>
<accession>A0A183EA13</accession>
<protein>
    <submittedName>
        <fullName evidence="2 4">Uncharacterized protein</fullName>
    </submittedName>
</protein>
<evidence type="ECO:0000313" key="2">
    <source>
        <dbReference type="EMBL" id="VDN30485.1"/>
    </source>
</evidence>
<dbReference type="WBParaSite" id="GPUH_0001782801-mRNA-1">
    <property type="protein sequence ID" value="GPUH_0001782801-mRNA-1"/>
    <property type="gene ID" value="GPUH_0001782801"/>
</dbReference>
<keyword evidence="1" id="KW-1133">Transmembrane helix</keyword>
<name>A0A183EA13_9BILA</name>
<feature type="transmembrane region" description="Helical" evidence="1">
    <location>
        <begin position="43"/>
        <end position="65"/>
    </location>
</feature>
<gene>
    <name evidence="2" type="ORF">GPUH_LOCUS17804</name>
</gene>
<keyword evidence="1" id="KW-0812">Transmembrane</keyword>
<sequence length="101" mass="11594">MKQIDEAKSALGGLRLRKTELEKDCAMRSHETELTGFTHFQKVLILLLFSHSLSVFWGGFFFVLLKMLILLQQILCCFRTLSGHSSALKLNQGKFRIKTTF</sequence>
<dbReference type="Proteomes" id="UP000271098">
    <property type="component" value="Unassembled WGS sequence"/>
</dbReference>
<keyword evidence="3" id="KW-1185">Reference proteome</keyword>
<keyword evidence="1" id="KW-0472">Membrane</keyword>